<dbReference type="InterPro" id="IPR020904">
    <property type="entry name" value="Sc_DH/Rdtase_CS"/>
</dbReference>
<dbReference type="Pfam" id="PF00106">
    <property type="entry name" value="adh_short"/>
    <property type="match status" value="1"/>
</dbReference>
<evidence type="ECO:0000313" key="5">
    <source>
        <dbReference type="Proteomes" id="UP000197065"/>
    </source>
</evidence>
<evidence type="ECO:0000256" key="3">
    <source>
        <dbReference type="SAM" id="MobiDB-lite"/>
    </source>
</evidence>
<reference evidence="4 5" key="1">
    <citation type="submission" date="2017-06" db="EMBL/GenBank/DDBJ databases">
        <authorList>
            <person name="Kim H.J."/>
            <person name="Triplett B.A."/>
        </authorList>
    </citation>
    <scope>NUCLEOTIDE SEQUENCE [LARGE SCALE GENOMIC DNA]</scope>
    <source>
        <strain evidence="4 5">B29T1</strain>
    </source>
</reference>
<dbReference type="PRINTS" id="PR00081">
    <property type="entry name" value="GDHRDH"/>
</dbReference>
<dbReference type="AlphaFoldDB" id="A0A212QS71"/>
<sequence length="283" mass="30447">MREIPPHMTMRMSTNPSHAPNQPRKHVLITGGSSGIGAALALAYAKEGALVSLQGRNLERLRRVAAHCVEEGGATSLQAIDVRERDALRAWLLARDDSQPIDLLIANAGIAGAVEASPNEAPPIDAGGIVARTIVEINLLGLIDTVEALLPRFQTRRSGQLALMASLAAYRGYAAAPAYAASKAAIHIYGQGLRARLRPLGIAVSTIYPGFVDTPLTRDNPFPMPFMMSVERAARLIKTGLDQRRPKIVFPWTTFLLAKLAAGLPDRLVDRLMSRTVSKEPGP</sequence>
<dbReference type="SUPFAM" id="SSF51735">
    <property type="entry name" value="NAD(P)-binding Rossmann-fold domains"/>
    <property type="match status" value="1"/>
</dbReference>
<organism evidence="4 5">
    <name type="scientific">Arboricoccus pini</name>
    <dbReference type="NCBI Taxonomy" id="1963835"/>
    <lineage>
        <taxon>Bacteria</taxon>
        <taxon>Pseudomonadati</taxon>
        <taxon>Pseudomonadota</taxon>
        <taxon>Alphaproteobacteria</taxon>
        <taxon>Geminicoccales</taxon>
        <taxon>Geminicoccaceae</taxon>
        <taxon>Arboricoccus</taxon>
    </lineage>
</organism>
<proteinExistence type="inferred from homology"/>
<evidence type="ECO:0000313" key="4">
    <source>
        <dbReference type="EMBL" id="SNB62440.1"/>
    </source>
</evidence>
<dbReference type="GO" id="GO:0016491">
    <property type="term" value="F:oxidoreductase activity"/>
    <property type="evidence" value="ECO:0007669"/>
    <property type="project" value="UniProtKB-KW"/>
</dbReference>
<dbReference type="InterPro" id="IPR036291">
    <property type="entry name" value="NAD(P)-bd_dom_sf"/>
</dbReference>
<dbReference type="PROSITE" id="PS00061">
    <property type="entry name" value="ADH_SHORT"/>
    <property type="match status" value="1"/>
</dbReference>
<dbReference type="OrthoDB" id="335726at2"/>
<name>A0A212QS71_9PROT</name>
<dbReference type="EMBL" id="FYEH01000003">
    <property type="protein sequence ID" value="SNB62440.1"/>
    <property type="molecule type" value="Genomic_DNA"/>
</dbReference>
<protein>
    <submittedName>
        <fullName evidence="4">Short-chain dehydrogenase</fullName>
    </submittedName>
</protein>
<comment type="similarity">
    <text evidence="1">Belongs to the short-chain dehydrogenases/reductases (SDR) family.</text>
</comment>
<dbReference type="InterPro" id="IPR002347">
    <property type="entry name" value="SDR_fam"/>
</dbReference>
<feature type="region of interest" description="Disordered" evidence="3">
    <location>
        <begin position="1"/>
        <end position="22"/>
    </location>
</feature>
<dbReference type="PANTHER" id="PTHR44196:SF1">
    <property type="entry name" value="DEHYDROGENASE_REDUCTASE SDR FAMILY MEMBER 7B"/>
    <property type="match status" value="1"/>
</dbReference>
<gene>
    <name evidence="4" type="ORF">SAMN07250955_103119</name>
</gene>
<dbReference type="PANTHER" id="PTHR44196">
    <property type="entry name" value="DEHYDROGENASE/REDUCTASE SDR FAMILY MEMBER 7B"/>
    <property type="match status" value="1"/>
</dbReference>
<evidence type="ECO:0000256" key="1">
    <source>
        <dbReference type="ARBA" id="ARBA00006484"/>
    </source>
</evidence>
<keyword evidence="5" id="KW-1185">Reference proteome</keyword>
<dbReference type="Gene3D" id="3.40.50.720">
    <property type="entry name" value="NAD(P)-binding Rossmann-like Domain"/>
    <property type="match status" value="1"/>
</dbReference>
<dbReference type="Proteomes" id="UP000197065">
    <property type="component" value="Unassembled WGS sequence"/>
</dbReference>
<feature type="compositionally biased region" description="Polar residues" evidence="3">
    <location>
        <begin position="11"/>
        <end position="20"/>
    </location>
</feature>
<keyword evidence="2" id="KW-0560">Oxidoreductase</keyword>
<accession>A0A212QS71</accession>
<dbReference type="GO" id="GO:0016020">
    <property type="term" value="C:membrane"/>
    <property type="evidence" value="ECO:0007669"/>
    <property type="project" value="TreeGrafter"/>
</dbReference>
<evidence type="ECO:0000256" key="2">
    <source>
        <dbReference type="ARBA" id="ARBA00023002"/>
    </source>
</evidence>